<organism evidence="1 2">
    <name type="scientific">Syntrophotalea carbinolica (strain DSM 2380 / NBRC 103641 / GraBd1)</name>
    <name type="common">Pelobacter carbinolicus</name>
    <dbReference type="NCBI Taxonomy" id="338963"/>
    <lineage>
        <taxon>Bacteria</taxon>
        <taxon>Pseudomonadati</taxon>
        <taxon>Thermodesulfobacteriota</taxon>
        <taxon>Desulfuromonadia</taxon>
        <taxon>Desulfuromonadales</taxon>
        <taxon>Syntrophotaleaceae</taxon>
        <taxon>Syntrophotalea</taxon>
    </lineage>
</organism>
<accession>Q3A1S4</accession>
<dbReference type="EMBL" id="CP000142">
    <property type="protein sequence ID" value="ABA89683.1"/>
    <property type="molecule type" value="Genomic_DNA"/>
</dbReference>
<protein>
    <submittedName>
        <fullName evidence="1">Flagellar biogenesis chaperone FlgN</fullName>
    </submittedName>
</protein>
<name>Q3A1S4_SYNC1</name>
<dbReference type="RefSeq" id="WP_011342209.1">
    <property type="nucleotide sequence ID" value="NC_007498.2"/>
</dbReference>
<keyword evidence="2" id="KW-1185">Reference proteome</keyword>
<keyword evidence="1" id="KW-0966">Cell projection</keyword>
<sequence>MDQTLHAQLTSLKHLLASERKCARELDMQGLEALLVEKNDLMARIDACAVTDLPAATRQLIYDIRFDIRRNTRLYHFAMHTILGLWTVHCRDAGSQGYGPAGQKAVNRPQRHLLSGKI</sequence>
<keyword evidence="1" id="KW-0969">Cilium</keyword>
<proteinExistence type="predicted"/>
<dbReference type="HOGENOM" id="CLU_2070856_0_0_7"/>
<dbReference type="AlphaFoldDB" id="Q3A1S4"/>
<keyword evidence="1" id="KW-0282">Flagellum</keyword>
<reference evidence="1 2" key="2">
    <citation type="journal article" date="2012" name="BMC Genomics">
        <title>The genome of Pelobacter carbinolicus reveals surprising metabolic capabilities and physiological features.</title>
        <authorList>
            <person name="Aklujkar M."/>
            <person name="Haveman S.A."/>
            <person name="Didonato R.Jr."/>
            <person name="Chertkov O."/>
            <person name="Han C.S."/>
            <person name="Land M.L."/>
            <person name="Brown P."/>
            <person name="Lovley D.R."/>
        </authorList>
    </citation>
    <scope>NUCLEOTIDE SEQUENCE [LARGE SCALE GENOMIC DNA]</scope>
    <source>
        <strain evidence="2">DSM 2380 / NBRC 103641 / GraBd1</strain>
    </source>
</reference>
<evidence type="ECO:0000313" key="1">
    <source>
        <dbReference type="EMBL" id="ABA89683.1"/>
    </source>
</evidence>
<evidence type="ECO:0000313" key="2">
    <source>
        <dbReference type="Proteomes" id="UP000002534"/>
    </source>
</evidence>
<gene>
    <name evidence="1" type="primary">flgN-2</name>
    <name evidence="1" type="ordered locus">Pcar_2444</name>
</gene>
<dbReference type="Proteomes" id="UP000002534">
    <property type="component" value="Chromosome"/>
</dbReference>
<dbReference type="STRING" id="338963.Pcar_2444"/>
<dbReference type="KEGG" id="pca:Pcar_2444"/>
<reference evidence="2" key="1">
    <citation type="submission" date="2005-10" db="EMBL/GenBank/DDBJ databases">
        <title>Complete sequence of Pelobacter carbinolicus DSM 2380.</title>
        <authorList>
            <person name="Copeland A."/>
            <person name="Lucas S."/>
            <person name="Lapidus A."/>
            <person name="Barry K."/>
            <person name="Detter J.C."/>
            <person name="Glavina T."/>
            <person name="Hammon N."/>
            <person name="Israni S."/>
            <person name="Pitluck S."/>
            <person name="Chertkov O."/>
            <person name="Schmutz J."/>
            <person name="Larimer F."/>
            <person name="Land M."/>
            <person name="Kyrpides N."/>
            <person name="Ivanova N."/>
            <person name="Richardson P."/>
        </authorList>
    </citation>
    <scope>NUCLEOTIDE SEQUENCE [LARGE SCALE GENOMIC DNA]</scope>
    <source>
        <strain evidence="2">DSM 2380 / NBRC 103641 / GraBd1</strain>
    </source>
</reference>